<dbReference type="PANTHER" id="PTHR45453">
    <property type="entry name" value="PHOSPHATE REGULON SENSOR PROTEIN PHOR"/>
    <property type="match status" value="1"/>
</dbReference>
<dbReference type="PROSITE" id="PS50109">
    <property type="entry name" value="HIS_KIN"/>
    <property type="match status" value="1"/>
</dbReference>
<gene>
    <name evidence="9" type="ORF">Q765_08840</name>
</gene>
<dbReference type="Gene3D" id="1.10.287.130">
    <property type="match status" value="1"/>
</dbReference>
<comment type="catalytic activity">
    <reaction evidence="1">
        <text>ATP + protein L-histidine = ADP + protein N-phospho-L-histidine.</text>
        <dbReference type="EC" id="2.7.13.3"/>
    </reaction>
</comment>
<name>A0A0A2M563_9FLAO</name>
<keyword evidence="4" id="KW-0808">Transferase</keyword>
<dbReference type="InterPro" id="IPR003661">
    <property type="entry name" value="HisK_dim/P_dom"/>
</dbReference>
<dbReference type="GO" id="GO:0000155">
    <property type="term" value="F:phosphorelay sensor kinase activity"/>
    <property type="evidence" value="ECO:0007669"/>
    <property type="project" value="InterPro"/>
</dbReference>
<dbReference type="InterPro" id="IPR036890">
    <property type="entry name" value="HATPase_C_sf"/>
</dbReference>
<dbReference type="AlphaFoldDB" id="A0A0A2M563"/>
<dbReference type="FunFam" id="3.30.565.10:FF:000006">
    <property type="entry name" value="Sensor histidine kinase WalK"/>
    <property type="match status" value="1"/>
</dbReference>
<dbReference type="GO" id="GO:0016036">
    <property type="term" value="P:cellular response to phosphate starvation"/>
    <property type="evidence" value="ECO:0007669"/>
    <property type="project" value="TreeGrafter"/>
</dbReference>
<dbReference type="Proteomes" id="UP000030152">
    <property type="component" value="Unassembled WGS sequence"/>
</dbReference>
<evidence type="ECO:0000256" key="2">
    <source>
        <dbReference type="ARBA" id="ARBA00012438"/>
    </source>
</evidence>
<dbReference type="PANTHER" id="PTHR45453:SF1">
    <property type="entry name" value="PHOSPHATE REGULON SENSOR PROTEIN PHOR"/>
    <property type="match status" value="1"/>
</dbReference>
<proteinExistence type="predicted"/>
<feature type="transmembrane region" description="Helical" evidence="7">
    <location>
        <begin position="7"/>
        <end position="27"/>
    </location>
</feature>
<evidence type="ECO:0000256" key="6">
    <source>
        <dbReference type="ARBA" id="ARBA00023012"/>
    </source>
</evidence>
<keyword evidence="7" id="KW-1133">Transmembrane helix</keyword>
<dbReference type="CDD" id="cd00082">
    <property type="entry name" value="HisKA"/>
    <property type="match status" value="1"/>
</dbReference>
<dbReference type="InterPro" id="IPR003594">
    <property type="entry name" value="HATPase_dom"/>
</dbReference>
<feature type="transmembrane region" description="Helical" evidence="7">
    <location>
        <begin position="241"/>
        <end position="265"/>
    </location>
</feature>
<evidence type="ECO:0000256" key="4">
    <source>
        <dbReference type="ARBA" id="ARBA00022679"/>
    </source>
</evidence>
<dbReference type="RefSeq" id="WP_020211301.1">
    <property type="nucleotide sequence ID" value="NZ_JRLX01000008.1"/>
</dbReference>
<dbReference type="EC" id="2.7.13.3" evidence="2"/>
<evidence type="ECO:0000313" key="10">
    <source>
        <dbReference type="Proteomes" id="UP000030152"/>
    </source>
</evidence>
<dbReference type="Gene3D" id="3.30.565.10">
    <property type="entry name" value="Histidine kinase-like ATPase, C-terminal domain"/>
    <property type="match status" value="1"/>
</dbReference>
<evidence type="ECO:0000259" key="8">
    <source>
        <dbReference type="PROSITE" id="PS50109"/>
    </source>
</evidence>
<dbReference type="SUPFAM" id="SSF47384">
    <property type="entry name" value="Homodimeric domain of signal transducing histidine kinase"/>
    <property type="match status" value="1"/>
</dbReference>
<dbReference type="Pfam" id="PF00512">
    <property type="entry name" value="HisKA"/>
    <property type="match status" value="1"/>
</dbReference>
<dbReference type="InterPro" id="IPR036097">
    <property type="entry name" value="HisK_dim/P_sf"/>
</dbReference>
<evidence type="ECO:0000256" key="5">
    <source>
        <dbReference type="ARBA" id="ARBA00022777"/>
    </source>
</evidence>
<keyword evidence="6" id="KW-0902">Two-component regulatory system</keyword>
<reference evidence="9 10" key="1">
    <citation type="submission" date="2013-09" db="EMBL/GenBank/DDBJ databases">
        <authorList>
            <person name="Zeng Z."/>
            <person name="Chen C."/>
        </authorList>
    </citation>
    <scope>NUCLEOTIDE SEQUENCE [LARGE SCALE GENOMIC DNA]</scope>
    <source>
        <strain evidence="9 10">WB 3.3-2</strain>
    </source>
</reference>
<dbReference type="SUPFAM" id="SSF55874">
    <property type="entry name" value="ATPase domain of HSP90 chaperone/DNA topoisomerase II/histidine kinase"/>
    <property type="match status" value="1"/>
</dbReference>
<keyword evidence="7" id="KW-0472">Membrane</keyword>
<keyword evidence="3" id="KW-0597">Phosphoprotein</keyword>
<evidence type="ECO:0000256" key="7">
    <source>
        <dbReference type="SAM" id="Phobius"/>
    </source>
</evidence>
<comment type="caution">
    <text evidence="9">The sequence shown here is derived from an EMBL/GenBank/DDBJ whole genome shotgun (WGS) entry which is preliminary data.</text>
</comment>
<dbReference type="GO" id="GO:0004721">
    <property type="term" value="F:phosphoprotein phosphatase activity"/>
    <property type="evidence" value="ECO:0007669"/>
    <property type="project" value="TreeGrafter"/>
</dbReference>
<dbReference type="eggNOG" id="COG5002">
    <property type="taxonomic scope" value="Bacteria"/>
</dbReference>
<dbReference type="OrthoDB" id="1933776at2"/>
<dbReference type="GO" id="GO:0005886">
    <property type="term" value="C:plasma membrane"/>
    <property type="evidence" value="ECO:0007669"/>
    <property type="project" value="TreeGrafter"/>
</dbReference>
<keyword evidence="7" id="KW-0812">Transmembrane</keyword>
<evidence type="ECO:0000313" key="9">
    <source>
        <dbReference type="EMBL" id="KGO86726.1"/>
    </source>
</evidence>
<dbReference type="InterPro" id="IPR005467">
    <property type="entry name" value="His_kinase_dom"/>
</dbReference>
<dbReference type="CDD" id="cd00075">
    <property type="entry name" value="HATPase"/>
    <property type="match status" value="1"/>
</dbReference>
<evidence type="ECO:0000256" key="1">
    <source>
        <dbReference type="ARBA" id="ARBA00000085"/>
    </source>
</evidence>
<keyword evidence="5 9" id="KW-0418">Kinase</keyword>
<dbReference type="Pfam" id="PF02518">
    <property type="entry name" value="HATPase_c"/>
    <property type="match status" value="1"/>
</dbReference>
<feature type="domain" description="Histidine kinase" evidence="8">
    <location>
        <begin position="287"/>
        <end position="506"/>
    </location>
</feature>
<evidence type="ECO:0000256" key="3">
    <source>
        <dbReference type="ARBA" id="ARBA00022553"/>
    </source>
</evidence>
<protein>
    <recommendedName>
        <fullName evidence="2">histidine kinase</fullName>
        <ecNumber evidence="2">2.7.13.3</ecNumber>
    </recommendedName>
</protein>
<dbReference type="SMART" id="SM00387">
    <property type="entry name" value="HATPase_c"/>
    <property type="match status" value="1"/>
</dbReference>
<accession>A0A0A2M563</accession>
<dbReference type="InterPro" id="IPR004358">
    <property type="entry name" value="Sig_transdc_His_kin-like_C"/>
</dbReference>
<dbReference type="SMART" id="SM00388">
    <property type="entry name" value="HisKA"/>
    <property type="match status" value="1"/>
</dbReference>
<dbReference type="EMBL" id="JRLX01000008">
    <property type="protein sequence ID" value="KGO86726.1"/>
    <property type="molecule type" value="Genomic_DNA"/>
</dbReference>
<dbReference type="InterPro" id="IPR050351">
    <property type="entry name" value="BphY/WalK/GraS-like"/>
</dbReference>
<dbReference type="PRINTS" id="PR00344">
    <property type="entry name" value="BCTRLSENSOR"/>
</dbReference>
<dbReference type="STRING" id="1121895.GCA_000378485_00176"/>
<sequence length="506" mass="58689">MNKTKFRLLVFFMSLSLIGIILVQLYWVNSSLKNNEEQFKFHIQQVLSKVAFKLEQQEGEEFYKTYSRFKDSTGRVPLRADLLPFYDRAVKEGDDTVIYSDQVTREYDEVFFDKDKIDDLVRKKSKGSNVSQDTKKNKVNADADRWLRFQIEGFLKDYREYNYLESWINTGKLQKMIAAELEQSGVKTPFEFAIYNNSLSTKVRSANFKHEAGMYDHPVFEDSEGSTRYKIIVSFPEKKTFIFSSIVGITSLSLVFTLIIIIAYLSAINQLIKQKNISEIKTDFINNMTHEFKTPIATINLALDAIKNPKIFDDKEKVQRYLQMIRDENKRMHSQVENVLQISRLEKKELDIDKEQADIHDVIEGAIEHVDLIIEERHGTLTRHFNALRTTTLLNDVHFTNVLVNILDNAIKYSPDEPVIDISTENVKDFILIKIKDHGLGMGKATQKRIFEKFYREHTGDVHNVKGHGLGLAYVKRIVDDHSSHIYVESEKGKGSTFIIKMPLIN</sequence>
<organism evidence="9 10">
    <name type="scientific">Flavobacterium rivuli WB 3.3-2 = DSM 21788</name>
    <dbReference type="NCBI Taxonomy" id="1121895"/>
    <lineage>
        <taxon>Bacteria</taxon>
        <taxon>Pseudomonadati</taxon>
        <taxon>Bacteroidota</taxon>
        <taxon>Flavobacteriia</taxon>
        <taxon>Flavobacteriales</taxon>
        <taxon>Flavobacteriaceae</taxon>
        <taxon>Flavobacterium</taxon>
    </lineage>
</organism>
<keyword evidence="10" id="KW-1185">Reference proteome</keyword>